<dbReference type="NCBIfam" id="TIGR01726">
    <property type="entry name" value="HEQRo_perm_3TM"/>
    <property type="match status" value="1"/>
</dbReference>
<feature type="transmembrane region" description="Helical" evidence="11">
    <location>
        <begin position="20"/>
        <end position="45"/>
    </location>
</feature>
<reference evidence="13 14" key="2">
    <citation type="submission" date="2020-02" db="EMBL/GenBank/DDBJ databases">
        <title>The new genus of Enterobacteriales.</title>
        <authorList>
            <person name="Kim I.S."/>
        </authorList>
    </citation>
    <scope>NUCLEOTIDE SEQUENCE [LARGE SCALE GENOMIC DNA]</scope>
    <source>
        <strain evidence="13 14">SAP-6</strain>
    </source>
</reference>
<evidence type="ECO:0000256" key="8">
    <source>
        <dbReference type="ARBA" id="ARBA00022989"/>
    </source>
</evidence>
<evidence type="ECO:0000256" key="1">
    <source>
        <dbReference type="ARBA" id="ARBA00004429"/>
    </source>
</evidence>
<dbReference type="RefSeq" id="WP_162366638.1">
    <property type="nucleotide sequence ID" value="NZ_WUBS01000009.1"/>
</dbReference>
<name>A0A845SGE5_9GAMM</name>
<dbReference type="InterPro" id="IPR000515">
    <property type="entry name" value="MetI-like"/>
</dbReference>
<organism evidence="13 14">
    <name type="scientific">Acerihabitans arboris</name>
    <dbReference type="NCBI Taxonomy" id="2691583"/>
    <lineage>
        <taxon>Bacteria</taxon>
        <taxon>Pseudomonadati</taxon>
        <taxon>Pseudomonadota</taxon>
        <taxon>Gammaproteobacteria</taxon>
        <taxon>Enterobacterales</taxon>
        <taxon>Pectobacteriaceae</taxon>
        <taxon>Acerihabitans</taxon>
    </lineage>
</organism>
<evidence type="ECO:0000313" key="14">
    <source>
        <dbReference type="Proteomes" id="UP000461443"/>
    </source>
</evidence>
<evidence type="ECO:0000256" key="10">
    <source>
        <dbReference type="ARBA" id="ARBA00040319"/>
    </source>
</evidence>
<comment type="subcellular location">
    <subcellularLocation>
        <location evidence="1">Cell inner membrane</location>
        <topology evidence="1">Multi-pass membrane protein</topology>
    </subcellularLocation>
    <subcellularLocation>
        <location evidence="11">Cell membrane</location>
        <topology evidence="11">Multi-pass membrane protein</topology>
    </subcellularLocation>
</comment>
<reference evidence="13 14" key="1">
    <citation type="submission" date="2019-12" db="EMBL/GenBank/DDBJ databases">
        <authorList>
            <person name="Lee S.D."/>
        </authorList>
    </citation>
    <scope>NUCLEOTIDE SEQUENCE [LARGE SCALE GENOMIC DNA]</scope>
    <source>
        <strain evidence="13 14">SAP-6</strain>
    </source>
</reference>
<feature type="domain" description="ABC transmembrane type-1" evidence="12">
    <location>
        <begin position="18"/>
        <end position="215"/>
    </location>
</feature>
<evidence type="ECO:0000256" key="7">
    <source>
        <dbReference type="ARBA" id="ARBA00022970"/>
    </source>
</evidence>
<dbReference type="SUPFAM" id="SSF161098">
    <property type="entry name" value="MetI-like"/>
    <property type="match status" value="1"/>
</dbReference>
<evidence type="ECO:0000313" key="13">
    <source>
        <dbReference type="EMBL" id="NDL63930.1"/>
    </source>
</evidence>
<dbReference type="PROSITE" id="PS50928">
    <property type="entry name" value="ABC_TM1"/>
    <property type="match status" value="1"/>
</dbReference>
<gene>
    <name evidence="13" type="ORF">GRH90_14370</name>
</gene>
<dbReference type="PANTHER" id="PTHR30614:SF10">
    <property type="entry name" value="ARGININE ABC TRANSPORTER PERMEASE PROTEIN ARTM"/>
    <property type="match status" value="1"/>
</dbReference>
<dbReference type="InterPro" id="IPR010065">
    <property type="entry name" value="AA_ABC_transptr_permease_3TM"/>
</dbReference>
<dbReference type="Proteomes" id="UP000461443">
    <property type="component" value="Unassembled WGS sequence"/>
</dbReference>
<proteinExistence type="inferred from homology"/>
<keyword evidence="8 11" id="KW-1133">Transmembrane helix</keyword>
<comment type="similarity">
    <text evidence="2">Belongs to the binding-protein-dependent transport system permease family. HisMQ subfamily.</text>
</comment>
<keyword evidence="9 11" id="KW-0472">Membrane</keyword>
<dbReference type="GO" id="GO:0006865">
    <property type="term" value="P:amino acid transport"/>
    <property type="evidence" value="ECO:0007669"/>
    <property type="project" value="UniProtKB-KW"/>
</dbReference>
<protein>
    <recommendedName>
        <fullName evidence="10">Arginine ABC transporter permease protein ArtM</fullName>
    </recommendedName>
</protein>
<evidence type="ECO:0000259" key="12">
    <source>
        <dbReference type="PROSITE" id="PS50928"/>
    </source>
</evidence>
<evidence type="ECO:0000256" key="9">
    <source>
        <dbReference type="ARBA" id="ARBA00023136"/>
    </source>
</evidence>
<dbReference type="Gene3D" id="1.10.3720.10">
    <property type="entry name" value="MetI-like"/>
    <property type="match status" value="1"/>
</dbReference>
<feature type="transmembrane region" description="Helical" evidence="11">
    <location>
        <begin position="52"/>
        <end position="74"/>
    </location>
</feature>
<keyword evidence="5" id="KW-0997">Cell inner membrane</keyword>
<dbReference type="InterPro" id="IPR035906">
    <property type="entry name" value="MetI-like_sf"/>
</dbReference>
<dbReference type="Pfam" id="PF00528">
    <property type="entry name" value="BPD_transp_1"/>
    <property type="match status" value="1"/>
</dbReference>
<dbReference type="CDD" id="cd06261">
    <property type="entry name" value="TM_PBP2"/>
    <property type="match status" value="1"/>
</dbReference>
<dbReference type="GO" id="GO:0043190">
    <property type="term" value="C:ATP-binding cassette (ABC) transporter complex"/>
    <property type="evidence" value="ECO:0007669"/>
    <property type="project" value="InterPro"/>
</dbReference>
<keyword evidence="7" id="KW-0029">Amino-acid transport</keyword>
<evidence type="ECO:0000256" key="6">
    <source>
        <dbReference type="ARBA" id="ARBA00022692"/>
    </source>
</evidence>
<evidence type="ECO:0000256" key="5">
    <source>
        <dbReference type="ARBA" id="ARBA00022519"/>
    </source>
</evidence>
<dbReference type="InterPro" id="IPR043429">
    <property type="entry name" value="ArtM/GltK/GlnP/TcyL/YhdX-like"/>
</dbReference>
<dbReference type="EMBL" id="WUBS01000009">
    <property type="protein sequence ID" value="NDL63930.1"/>
    <property type="molecule type" value="Genomic_DNA"/>
</dbReference>
<dbReference type="GO" id="GO:0022857">
    <property type="term" value="F:transmembrane transporter activity"/>
    <property type="evidence" value="ECO:0007669"/>
    <property type="project" value="InterPro"/>
</dbReference>
<keyword evidence="14" id="KW-1185">Reference proteome</keyword>
<evidence type="ECO:0000256" key="4">
    <source>
        <dbReference type="ARBA" id="ARBA00022475"/>
    </source>
</evidence>
<keyword evidence="6 11" id="KW-0812">Transmembrane</keyword>
<evidence type="ECO:0000256" key="3">
    <source>
        <dbReference type="ARBA" id="ARBA00022448"/>
    </source>
</evidence>
<keyword evidence="4" id="KW-1003">Cell membrane</keyword>
<accession>A0A845SGE5</accession>
<evidence type="ECO:0000256" key="2">
    <source>
        <dbReference type="ARBA" id="ARBA00010072"/>
    </source>
</evidence>
<dbReference type="PANTHER" id="PTHR30614">
    <property type="entry name" value="MEMBRANE COMPONENT OF AMINO ACID ABC TRANSPORTER"/>
    <property type="match status" value="1"/>
</dbReference>
<keyword evidence="3 11" id="KW-0813">Transport</keyword>
<evidence type="ECO:0000256" key="11">
    <source>
        <dbReference type="RuleBase" id="RU363032"/>
    </source>
</evidence>
<feature type="transmembrane region" description="Helical" evidence="11">
    <location>
        <begin position="194"/>
        <end position="211"/>
    </location>
</feature>
<sequence length="234" mass="25393">MRDGAFILDVLRQLAAGIPLTLELASCSLLLGALLGLAIAFAALSARRAPRVLAWFYVEVIRSTPLLVLMFLIYYGLGQYAGLRDSVLWPLLRQPYWCALLALTINTSSYTGEIIRGGLLSVPQGALEAGRACGMSRPLLYRRIILPLAIRQALPAYGNEVMSMIKGTSLGSLVTLMEVTGIASAIVSETYRPMAVFIAAGILYFGINFILTRGIMLLEYRLNANLRPPSAGAR</sequence>
<dbReference type="AlphaFoldDB" id="A0A845SGE5"/>
<comment type="caution">
    <text evidence="13">The sequence shown here is derived from an EMBL/GenBank/DDBJ whole genome shotgun (WGS) entry which is preliminary data.</text>
</comment>